<keyword evidence="4" id="KW-1133">Transmembrane helix</keyword>
<dbReference type="PANTHER" id="PTHR11360">
    <property type="entry name" value="MONOCARBOXYLATE TRANSPORTER"/>
    <property type="match status" value="1"/>
</dbReference>
<dbReference type="PROSITE" id="PS50850">
    <property type="entry name" value="MFS"/>
    <property type="match status" value="1"/>
</dbReference>
<dbReference type="GO" id="GO:0022857">
    <property type="term" value="F:transmembrane transporter activity"/>
    <property type="evidence" value="ECO:0007669"/>
    <property type="project" value="InterPro"/>
</dbReference>
<evidence type="ECO:0000256" key="2">
    <source>
        <dbReference type="ARBA" id="ARBA00006727"/>
    </source>
</evidence>
<comment type="similarity">
    <text evidence="2">Belongs to the major facilitator superfamily. Monocarboxylate porter (TC 2.A.1.13) family.</text>
</comment>
<evidence type="ECO:0000313" key="6">
    <source>
        <dbReference type="EMBL" id="QSS62262.1"/>
    </source>
</evidence>
<sequence>MRDAESETVVSNNEDEMSPIPAIKADGEQTPESFGATPDGGIRAWLVVAGAFFILCSTLGYANSFGVFQEYYLAHQLHDRPPDDIAWIGSLATFLQLSAGAISGPLFDRYGSWILRPAAILYIFSVIMVSICREYWHFMLTQGVVIGTLMALFLVPAIAAVSQYFDKRRATALGITVSGSSVGGVIFPIALSKMLNDSSLGFGWSIRIMGFAVLPCLVFSCITVRSRLPPRTTDFFVKAAFKDVKYVLLIIGASFVFIGFSTPIWFLPTYAVSRGMDTTLASYMLAIINGASALGRIIPGVLADKFGRINILGIGSIVTGVIVSCMNETESTAALVLFSVAFGFSSGTIMSGIAAAFSVCAKDHRDIGTYLGMGMAISSVAILIGPPVNGALVAKYHGFFEACIFSGIMCLVGGFIVFGSKMTTSQGLFGKA</sequence>
<protein>
    <submittedName>
        <fullName evidence="6">Monocarboxylate permease-like protein</fullName>
    </submittedName>
</protein>
<keyword evidence="4" id="KW-0472">Membrane</keyword>
<feature type="region of interest" description="Disordered" evidence="3">
    <location>
        <begin position="1"/>
        <end position="32"/>
    </location>
</feature>
<dbReference type="Proteomes" id="UP000663671">
    <property type="component" value="Chromosome 5"/>
</dbReference>
<dbReference type="Pfam" id="PF07690">
    <property type="entry name" value="MFS_1"/>
    <property type="match status" value="1"/>
</dbReference>
<reference evidence="6" key="1">
    <citation type="submission" date="2021-01" db="EMBL/GenBank/DDBJ databases">
        <title>Chromosome-level genome assembly of a human fungal pathogen reveals clustering of transcriptionally co-regulated genes.</title>
        <authorList>
            <person name="Voorhies M."/>
            <person name="Cohen S."/>
            <person name="Shea T.P."/>
            <person name="Petrus S."/>
            <person name="Munoz J.F."/>
            <person name="Poplawski S."/>
            <person name="Goldman W.E."/>
            <person name="Michael T."/>
            <person name="Cuomo C.A."/>
            <person name="Sil A."/>
            <person name="Beyhan S."/>
        </authorList>
    </citation>
    <scope>NUCLEOTIDE SEQUENCE</scope>
    <source>
        <strain evidence="6">WU24</strain>
    </source>
</reference>
<proteinExistence type="inferred from homology"/>
<feature type="transmembrane region" description="Helical" evidence="4">
    <location>
        <begin position="333"/>
        <end position="360"/>
    </location>
</feature>
<dbReference type="OrthoDB" id="6499973at2759"/>
<gene>
    <name evidence="6" type="ORF">I7I51_04439</name>
</gene>
<evidence type="ECO:0000259" key="5">
    <source>
        <dbReference type="PROSITE" id="PS50850"/>
    </source>
</evidence>
<dbReference type="InterPro" id="IPR011701">
    <property type="entry name" value="MFS"/>
</dbReference>
<accession>A0A8A1MCM5</accession>
<dbReference type="EMBL" id="CP069111">
    <property type="protein sequence ID" value="QSS62262.1"/>
    <property type="molecule type" value="Genomic_DNA"/>
</dbReference>
<feature type="transmembrane region" description="Helical" evidence="4">
    <location>
        <begin position="204"/>
        <end position="225"/>
    </location>
</feature>
<dbReference type="PANTHER" id="PTHR11360:SF319">
    <property type="entry name" value="MAJOR FACILITATOR SUPERFAMILY (MFS) PROFILE DOMAIN-CONTAINING PROTEIN"/>
    <property type="match status" value="1"/>
</dbReference>
<dbReference type="VEuPathDB" id="FungiDB:I7I51_04439"/>
<dbReference type="Gene3D" id="1.20.1250.20">
    <property type="entry name" value="MFS general substrate transporter like domains"/>
    <property type="match status" value="2"/>
</dbReference>
<feature type="transmembrane region" description="Helical" evidence="4">
    <location>
        <begin position="85"/>
        <end position="107"/>
    </location>
</feature>
<feature type="transmembrane region" description="Helical" evidence="4">
    <location>
        <begin position="398"/>
        <end position="418"/>
    </location>
</feature>
<evidence type="ECO:0000256" key="4">
    <source>
        <dbReference type="SAM" id="Phobius"/>
    </source>
</evidence>
<organism evidence="6 7">
    <name type="scientific">Ajellomyces capsulatus</name>
    <name type="common">Darling's disease fungus</name>
    <name type="synonym">Histoplasma capsulatum</name>
    <dbReference type="NCBI Taxonomy" id="5037"/>
    <lineage>
        <taxon>Eukaryota</taxon>
        <taxon>Fungi</taxon>
        <taxon>Dikarya</taxon>
        <taxon>Ascomycota</taxon>
        <taxon>Pezizomycotina</taxon>
        <taxon>Eurotiomycetes</taxon>
        <taxon>Eurotiomycetidae</taxon>
        <taxon>Onygenales</taxon>
        <taxon>Ajellomycetaceae</taxon>
        <taxon>Histoplasma</taxon>
    </lineage>
</organism>
<feature type="transmembrane region" description="Helical" evidence="4">
    <location>
        <begin position="280"/>
        <end position="302"/>
    </location>
</feature>
<dbReference type="InterPro" id="IPR020846">
    <property type="entry name" value="MFS_dom"/>
</dbReference>
<dbReference type="GO" id="GO:0016020">
    <property type="term" value="C:membrane"/>
    <property type="evidence" value="ECO:0007669"/>
    <property type="project" value="UniProtKB-SubCell"/>
</dbReference>
<dbReference type="AlphaFoldDB" id="A0A8A1MCM5"/>
<feature type="transmembrane region" description="Helical" evidence="4">
    <location>
        <begin position="119"/>
        <end position="138"/>
    </location>
</feature>
<feature type="transmembrane region" description="Helical" evidence="4">
    <location>
        <begin position="172"/>
        <end position="192"/>
    </location>
</feature>
<evidence type="ECO:0000256" key="1">
    <source>
        <dbReference type="ARBA" id="ARBA00004141"/>
    </source>
</evidence>
<feature type="transmembrane region" description="Helical" evidence="4">
    <location>
        <begin position="246"/>
        <end position="268"/>
    </location>
</feature>
<evidence type="ECO:0000256" key="3">
    <source>
        <dbReference type="SAM" id="MobiDB-lite"/>
    </source>
</evidence>
<evidence type="ECO:0000313" key="7">
    <source>
        <dbReference type="Proteomes" id="UP000663671"/>
    </source>
</evidence>
<dbReference type="InterPro" id="IPR050327">
    <property type="entry name" value="Proton-linked_MCT"/>
</dbReference>
<comment type="subcellular location">
    <subcellularLocation>
        <location evidence="1">Membrane</location>
        <topology evidence="1">Multi-pass membrane protein</topology>
    </subcellularLocation>
</comment>
<feature type="transmembrane region" description="Helical" evidence="4">
    <location>
        <begin position="144"/>
        <end position="165"/>
    </location>
</feature>
<dbReference type="CDD" id="cd17352">
    <property type="entry name" value="MFS_MCT_SLC16"/>
    <property type="match status" value="1"/>
</dbReference>
<feature type="domain" description="Major facilitator superfamily (MFS) profile" evidence="5">
    <location>
        <begin position="245"/>
        <end position="432"/>
    </location>
</feature>
<feature type="transmembrane region" description="Helical" evidence="4">
    <location>
        <begin position="367"/>
        <end position="386"/>
    </location>
</feature>
<dbReference type="SUPFAM" id="SSF103473">
    <property type="entry name" value="MFS general substrate transporter"/>
    <property type="match status" value="1"/>
</dbReference>
<keyword evidence="4" id="KW-0812">Transmembrane</keyword>
<feature type="transmembrane region" description="Helical" evidence="4">
    <location>
        <begin position="44"/>
        <end position="65"/>
    </location>
</feature>
<dbReference type="InterPro" id="IPR036259">
    <property type="entry name" value="MFS_trans_sf"/>
</dbReference>
<name>A0A8A1MCM5_AJECA</name>